<dbReference type="GO" id="GO:0003333">
    <property type="term" value="P:amino acid transmembrane transport"/>
    <property type="evidence" value="ECO:0007669"/>
    <property type="project" value="InterPro"/>
</dbReference>
<sequence>MHTGAGASASAAGTPDTPGALYGSVFLIIGSTVGAGVLALPAVTQPIGAAPSSLVLVATWALLTLEAMLLVDVNLAVRARRPREEQENLVSMRAMAAATLGPVGSSAVSAAYLALSYALLVAYSAKVSDLVGLLGGAVAPDAAEVALTAAFFGLLLSGGERLVEAANTGLTGLLLLLFVGILAGASSQADWHVLTATAHWDAAPQAISIAFLSLVYHDLVPVICQLLDGDRRLITQAVLAGSVVPLAMFLAFNAVLLCAAGPPGDPLAHLVAQGGAVLGAAVAVFSLLAIFTSFAGTAIGLSATLASELQAVGAAAGRDLAPTQDRVLQRAVVLAVALGPPLAISLAHPGSFLAVLRAVGGYGMTCLWGIVPPLMAFSLSPAKHGSRGTLHPAALALAFLASVGVELDCLAKDGVLQGATDAVVPSIVTASQSLWHVLGALAGGA</sequence>
<feature type="transmembrane region" description="Helical" evidence="8">
    <location>
        <begin position="239"/>
        <end position="262"/>
    </location>
</feature>
<keyword evidence="10" id="KW-1185">Reference proteome</keyword>
<proteinExistence type="predicted"/>
<dbReference type="AlphaFoldDB" id="A0AAW1QPU2"/>
<evidence type="ECO:0000256" key="3">
    <source>
        <dbReference type="ARBA" id="ARBA00022475"/>
    </source>
</evidence>
<feature type="transmembrane region" description="Helical" evidence="8">
    <location>
        <begin position="130"/>
        <end position="156"/>
    </location>
</feature>
<accession>A0AAW1QPU2</accession>
<protein>
    <recommendedName>
        <fullName evidence="11">Tyrosine-specific transport protein</fullName>
    </recommendedName>
</protein>
<keyword evidence="3" id="KW-1003">Cell membrane</keyword>
<evidence type="ECO:0000256" key="6">
    <source>
        <dbReference type="ARBA" id="ARBA00022989"/>
    </source>
</evidence>
<comment type="caution">
    <text evidence="9">The sequence shown here is derived from an EMBL/GenBank/DDBJ whole genome shotgun (WGS) entry which is preliminary data.</text>
</comment>
<feature type="transmembrane region" description="Helical" evidence="8">
    <location>
        <begin position="20"/>
        <end position="42"/>
    </location>
</feature>
<evidence type="ECO:0000313" key="10">
    <source>
        <dbReference type="Proteomes" id="UP001445335"/>
    </source>
</evidence>
<feature type="transmembrane region" description="Helical" evidence="8">
    <location>
        <begin position="54"/>
        <end position="77"/>
    </location>
</feature>
<evidence type="ECO:0000256" key="1">
    <source>
        <dbReference type="ARBA" id="ARBA00004429"/>
    </source>
</evidence>
<keyword evidence="2" id="KW-0813">Transport</keyword>
<evidence type="ECO:0000256" key="5">
    <source>
        <dbReference type="ARBA" id="ARBA00022692"/>
    </source>
</evidence>
<keyword evidence="5 8" id="KW-0812">Transmembrane</keyword>
<dbReference type="Proteomes" id="UP001445335">
    <property type="component" value="Unassembled WGS sequence"/>
</dbReference>
<feature type="transmembrane region" description="Helical" evidence="8">
    <location>
        <begin position="206"/>
        <end position="227"/>
    </location>
</feature>
<evidence type="ECO:0000256" key="4">
    <source>
        <dbReference type="ARBA" id="ARBA00022519"/>
    </source>
</evidence>
<evidence type="ECO:0000313" key="9">
    <source>
        <dbReference type="EMBL" id="KAK9823067.1"/>
    </source>
</evidence>
<feature type="transmembrane region" description="Helical" evidence="8">
    <location>
        <begin position="98"/>
        <end position="124"/>
    </location>
</feature>
<dbReference type="InterPro" id="IPR018227">
    <property type="entry name" value="Amino_acid_transport_2"/>
</dbReference>
<dbReference type="GO" id="GO:0005886">
    <property type="term" value="C:plasma membrane"/>
    <property type="evidence" value="ECO:0007669"/>
    <property type="project" value="UniProtKB-SubCell"/>
</dbReference>
<feature type="transmembrane region" description="Helical" evidence="8">
    <location>
        <begin position="359"/>
        <end position="379"/>
    </location>
</feature>
<evidence type="ECO:0008006" key="11">
    <source>
        <dbReference type="Google" id="ProtNLM"/>
    </source>
</evidence>
<organism evidence="9 10">
    <name type="scientific">Elliptochloris bilobata</name>
    <dbReference type="NCBI Taxonomy" id="381761"/>
    <lineage>
        <taxon>Eukaryota</taxon>
        <taxon>Viridiplantae</taxon>
        <taxon>Chlorophyta</taxon>
        <taxon>core chlorophytes</taxon>
        <taxon>Trebouxiophyceae</taxon>
        <taxon>Trebouxiophyceae incertae sedis</taxon>
        <taxon>Elliptochloris clade</taxon>
        <taxon>Elliptochloris</taxon>
    </lineage>
</organism>
<keyword evidence="6 8" id="KW-1133">Transmembrane helix</keyword>
<evidence type="ECO:0000256" key="7">
    <source>
        <dbReference type="ARBA" id="ARBA00023136"/>
    </source>
</evidence>
<dbReference type="PANTHER" id="PTHR32195:SF24">
    <property type="entry name" value="TRYPTOPHAN OR TYROSINE TRANSPORTER PROTEIN"/>
    <property type="match status" value="1"/>
</dbReference>
<keyword evidence="7 8" id="KW-0472">Membrane</keyword>
<dbReference type="EMBL" id="JALJOU010000080">
    <property type="protein sequence ID" value="KAK9823067.1"/>
    <property type="molecule type" value="Genomic_DNA"/>
</dbReference>
<keyword evidence="4" id="KW-0997">Cell inner membrane</keyword>
<evidence type="ECO:0000256" key="8">
    <source>
        <dbReference type="SAM" id="Phobius"/>
    </source>
</evidence>
<dbReference type="Pfam" id="PF03222">
    <property type="entry name" value="Trp_Tyr_perm"/>
    <property type="match status" value="1"/>
</dbReference>
<feature type="transmembrane region" description="Helical" evidence="8">
    <location>
        <begin position="327"/>
        <end position="347"/>
    </location>
</feature>
<name>A0AAW1QPU2_9CHLO</name>
<dbReference type="PANTHER" id="PTHR32195">
    <property type="entry name" value="OS07G0662800 PROTEIN"/>
    <property type="match status" value="1"/>
</dbReference>
<gene>
    <name evidence="9" type="ORF">WJX81_006296</name>
</gene>
<evidence type="ECO:0000256" key="2">
    <source>
        <dbReference type="ARBA" id="ARBA00022448"/>
    </source>
</evidence>
<reference evidence="9 10" key="1">
    <citation type="journal article" date="2024" name="Nat. Commun.">
        <title>Phylogenomics reveals the evolutionary origins of lichenization in chlorophyte algae.</title>
        <authorList>
            <person name="Puginier C."/>
            <person name="Libourel C."/>
            <person name="Otte J."/>
            <person name="Skaloud P."/>
            <person name="Haon M."/>
            <person name="Grisel S."/>
            <person name="Petersen M."/>
            <person name="Berrin J.G."/>
            <person name="Delaux P.M."/>
            <person name="Dal Grande F."/>
            <person name="Keller J."/>
        </authorList>
    </citation>
    <scope>NUCLEOTIDE SEQUENCE [LARGE SCALE GENOMIC DNA]</scope>
    <source>
        <strain evidence="9 10">SAG 245.80</strain>
    </source>
</reference>
<comment type="subcellular location">
    <subcellularLocation>
        <location evidence="1">Cell inner membrane</location>
        <topology evidence="1">Multi-pass membrane protein</topology>
    </subcellularLocation>
</comment>
<feature type="transmembrane region" description="Helical" evidence="8">
    <location>
        <begin position="168"/>
        <end position="186"/>
    </location>
</feature>